<comment type="caution">
    <text evidence="1">The sequence shown here is derived from an EMBL/GenBank/DDBJ whole genome shotgun (WGS) entry which is preliminary data.</text>
</comment>
<sequence>MTTLVWRNTGNNPDPSLLRGYAKVEPLSISKLSEFIIAAEPQEIEFVRTGRVTGIKMDKGWCYVSFSRYQMKMSIVDDADEGLFVAFDGEIQKLHNMGAYEAGHLMAGEGVKLEETQPPPFIADIVGKTYSFQVKVDMNNFTANHQTFTISRMNKRVTVCH</sequence>
<accession>A0ABQ7CAR2</accession>
<dbReference type="EMBL" id="QGKV02000832">
    <property type="protein sequence ID" value="KAF3549355.1"/>
    <property type="molecule type" value="Genomic_DNA"/>
</dbReference>
<dbReference type="Gene3D" id="2.40.50.140">
    <property type="entry name" value="Nucleic acid-binding proteins"/>
    <property type="match status" value="1"/>
</dbReference>
<gene>
    <name evidence="1" type="ORF">DY000_02009343</name>
</gene>
<keyword evidence="2" id="KW-1185">Reference proteome</keyword>
<organism evidence="1 2">
    <name type="scientific">Brassica cretica</name>
    <name type="common">Mustard</name>
    <dbReference type="NCBI Taxonomy" id="69181"/>
    <lineage>
        <taxon>Eukaryota</taxon>
        <taxon>Viridiplantae</taxon>
        <taxon>Streptophyta</taxon>
        <taxon>Embryophyta</taxon>
        <taxon>Tracheophyta</taxon>
        <taxon>Spermatophyta</taxon>
        <taxon>Magnoliopsida</taxon>
        <taxon>eudicotyledons</taxon>
        <taxon>Gunneridae</taxon>
        <taxon>Pentapetalae</taxon>
        <taxon>rosids</taxon>
        <taxon>malvids</taxon>
        <taxon>Brassicales</taxon>
        <taxon>Brassicaceae</taxon>
        <taxon>Brassiceae</taxon>
        <taxon>Brassica</taxon>
    </lineage>
</organism>
<dbReference type="InterPro" id="IPR012340">
    <property type="entry name" value="NA-bd_OB-fold"/>
</dbReference>
<evidence type="ECO:0000313" key="1">
    <source>
        <dbReference type="EMBL" id="KAF3549355.1"/>
    </source>
</evidence>
<protein>
    <submittedName>
        <fullName evidence="1">Uncharacterized protein</fullName>
    </submittedName>
</protein>
<reference evidence="1 2" key="1">
    <citation type="journal article" date="2020" name="BMC Genomics">
        <title>Intraspecific diversification of the crop wild relative Brassica cretica Lam. using demographic model selection.</title>
        <authorList>
            <person name="Kioukis A."/>
            <person name="Michalopoulou V.A."/>
            <person name="Briers L."/>
            <person name="Pirintsos S."/>
            <person name="Studholme D.J."/>
            <person name="Pavlidis P."/>
            <person name="Sarris P.F."/>
        </authorList>
    </citation>
    <scope>NUCLEOTIDE SEQUENCE [LARGE SCALE GENOMIC DNA]</scope>
    <source>
        <strain evidence="2">cv. PFS-1207/04</strain>
    </source>
</reference>
<dbReference type="SUPFAM" id="SSF50249">
    <property type="entry name" value="Nucleic acid-binding proteins"/>
    <property type="match status" value="1"/>
</dbReference>
<name>A0ABQ7CAR2_BRACR</name>
<dbReference type="Proteomes" id="UP000266723">
    <property type="component" value="Unassembled WGS sequence"/>
</dbReference>
<proteinExistence type="predicted"/>
<evidence type="ECO:0000313" key="2">
    <source>
        <dbReference type="Proteomes" id="UP000266723"/>
    </source>
</evidence>